<evidence type="ECO:0000313" key="7">
    <source>
        <dbReference type="EMBL" id="KAL0179395.1"/>
    </source>
</evidence>
<keyword evidence="3 5" id="KW-1133">Transmembrane helix</keyword>
<evidence type="ECO:0000259" key="6">
    <source>
        <dbReference type="Pfam" id="PF00520"/>
    </source>
</evidence>
<dbReference type="Pfam" id="PF00520">
    <property type="entry name" value="Ion_trans"/>
    <property type="match status" value="1"/>
</dbReference>
<reference evidence="7 8" key="1">
    <citation type="submission" date="2024-05" db="EMBL/GenBank/DDBJ databases">
        <title>Genome sequencing and assembly of Indian major carp, Cirrhinus mrigala (Hamilton, 1822).</title>
        <authorList>
            <person name="Mohindra V."/>
            <person name="Chowdhury L.M."/>
            <person name="Lal K."/>
            <person name="Jena J.K."/>
        </authorList>
    </citation>
    <scope>NUCLEOTIDE SEQUENCE [LARGE SCALE GENOMIC DNA]</scope>
    <source>
        <strain evidence="7">CM1030</strain>
        <tissue evidence="7">Blood</tissue>
    </source>
</reference>
<accession>A0ABD0Q0F7</accession>
<evidence type="ECO:0000256" key="3">
    <source>
        <dbReference type="ARBA" id="ARBA00022989"/>
    </source>
</evidence>
<feature type="non-terminal residue" evidence="7">
    <location>
        <position position="1"/>
    </location>
</feature>
<evidence type="ECO:0000256" key="1">
    <source>
        <dbReference type="ARBA" id="ARBA00004141"/>
    </source>
</evidence>
<protein>
    <recommendedName>
        <fullName evidence="6">Ion transport domain-containing protein</fullName>
    </recommendedName>
</protein>
<keyword evidence="2 5" id="KW-0812">Transmembrane</keyword>
<proteinExistence type="predicted"/>
<keyword evidence="8" id="KW-1185">Reference proteome</keyword>
<gene>
    <name evidence="7" type="ORF">M9458_024837</name>
</gene>
<dbReference type="PANTHER" id="PTHR10037:SF137">
    <property type="entry name" value="VOLTAGE-DEPENDENT T-TYPE CALCIUM CHANNEL SUBUNIT ALPHA"/>
    <property type="match status" value="1"/>
</dbReference>
<keyword evidence="4 5" id="KW-0472">Membrane</keyword>
<dbReference type="Proteomes" id="UP001529510">
    <property type="component" value="Unassembled WGS sequence"/>
</dbReference>
<organism evidence="7 8">
    <name type="scientific">Cirrhinus mrigala</name>
    <name type="common">Mrigala</name>
    <dbReference type="NCBI Taxonomy" id="683832"/>
    <lineage>
        <taxon>Eukaryota</taxon>
        <taxon>Metazoa</taxon>
        <taxon>Chordata</taxon>
        <taxon>Craniata</taxon>
        <taxon>Vertebrata</taxon>
        <taxon>Euteleostomi</taxon>
        <taxon>Actinopterygii</taxon>
        <taxon>Neopterygii</taxon>
        <taxon>Teleostei</taxon>
        <taxon>Ostariophysi</taxon>
        <taxon>Cypriniformes</taxon>
        <taxon>Cyprinidae</taxon>
        <taxon>Labeoninae</taxon>
        <taxon>Labeonini</taxon>
        <taxon>Cirrhinus</taxon>
    </lineage>
</organism>
<name>A0ABD0Q0F7_CIRMR</name>
<dbReference type="EMBL" id="JAMKFB020000012">
    <property type="protein sequence ID" value="KAL0179395.1"/>
    <property type="molecule type" value="Genomic_DNA"/>
</dbReference>
<evidence type="ECO:0000256" key="4">
    <source>
        <dbReference type="ARBA" id="ARBA00023136"/>
    </source>
</evidence>
<dbReference type="Gene3D" id="1.10.287.70">
    <property type="match status" value="1"/>
</dbReference>
<evidence type="ECO:0000256" key="5">
    <source>
        <dbReference type="SAM" id="Phobius"/>
    </source>
</evidence>
<feature type="domain" description="Ion transport" evidence="6">
    <location>
        <begin position="1"/>
        <end position="51"/>
    </location>
</feature>
<dbReference type="AlphaFoldDB" id="A0ABD0Q0F7"/>
<sequence length="52" mass="5831">ILTQEDWNKVLYNGMASTSPVAALYFIALMTFGNYVLFNLLVAILVEGFQTE</sequence>
<feature type="transmembrane region" description="Helical" evidence="5">
    <location>
        <begin position="22"/>
        <end position="46"/>
    </location>
</feature>
<dbReference type="InterPro" id="IPR043203">
    <property type="entry name" value="VGCC_Ca_Na"/>
</dbReference>
<dbReference type="PANTHER" id="PTHR10037">
    <property type="entry name" value="VOLTAGE-GATED CATION CHANNEL CALCIUM AND SODIUM"/>
    <property type="match status" value="1"/>
</dbReference>
<dbReference type="InterPro" id="IPR005821">
    <property type="entry name" value="Ion_trans_dom"/>
</dbReference>
<feature type="non-terminal residue" evidence="7">
    <location>
        <position position="52"/>
    </location>
</feature>
<evidence type="ECO:0000256" key="2">
    <source>
        <dbReference type="ARBA" id="ARBA00022692"/>
    </source>
</evidence>
<comment type="subcellular location">
    <subcellularLocation>
        <location evidence="1">Membrane</location>
        <topology evidence="1">Multi-pass membrane protein</topology>
    </subcellularLocation>
</comment>
<dbReference type="GO" id="GO:0016020">
    <property type="term" value="C:membrane"/>
    <property type="evidence" value="ECO:0007669"/>
    <property type="project" value="UniProtKB-SubCell"/>
</dbReference>
<evidence type="ECO:0000313" key="8">
    <source>
        <dbReference type="Proteomes" id="UP001529510"/>
    </source>
</evidence>
<comment type="caution">
    <text evidence="7">The sequence shown here is derived from an EMBL/GenBank/DDBJ whole genome shotgun (WGS) entry which is preliminary data.</text>
</comment>